<dbReference type="EMBL" id="CP119316">
    <property type="protein sequence ID" value="WEK46336.1"/>
    <property type="molecule type" value="Genomic_DNA"/>
</dbReference>
<sequence>MADNDFDRGLALRRHMFGPAGAERQLEGATEFTRPLQELVTRSCFGELWHRPHLDLKLRSMLTIAMLAAMGKPNQVKVHVKGALANGVSREEIREILLHAMTYGGLPAAVDGFAAAAEAFAEIDAA</sequence>
<accession>A0AAJ5X671</accession>
<proteinExistence type="predicted"/>
<dbReference type="Proteomes" id="UP001218362">
    <property type="component" value="Chromosome"/>
</dbReference>
<dbReference type="InterPro" id="IPR003779">
    <property type="entry name" value="CMD-like"/>
</dbReference>
<dbReference type="PANTHER" id="PTHR33570">
    <property type="entry name" value="4-CARBOXYMUCONOLACTONE DECARBOXYLASE FAMILY PROTEIN"/>
    <property type="match status" value="1"/>
</dbReference>
<reference evidence="2" key="1">
    <citation type="submission" date="2023-03" db="EMBL/GenBank/DDBJ databases">
        <title>Andean soil-derived lignocellulolytic bacterial consortium as a source of novel taxa and putative plastic-active enzymes.</title>
        <authorList>
            <person name="Diaz-Garcia L."/>
            <person name="Chuvochina M."/>
            <person name="Feuerriegel G."/>
            <person name="Bunk B."/>
            <person name="Sproer C."/>
            <person name="Streit W.R."/>
            <person name="Rodriguez L.M."/>
            <person name="Overmann J."/>
            <person name="Jimenez D.J."/>
        </authorList>
    </citation>
    <scope>NUCLEOTIDE SEQUENCE</scope>
    <source>
        <strain evidence="2">MAG 26</strain>
    </source>
</reference>
<evidence type="ECO:0000313" key="2">
    <source>
        <dbReference type="EMBL" id="WEK46336.1"/>
    </source>
</evidence>
<feature type="domain" description="Carboxymuconolactone decarboxylase-like" evidence="1">
    <location>
        <begin position="36"/>
        <end position="118"/>
    </location>
</feature>
<organism evidence="2 3">
    <name type="scientific">Candidatus Andeanibacterium colombiense</name>
    <dbReference type="NCBI Taxonomy" id="3121345"/>
    <lineage>
        <taxon>Bacteria</taxon>
        <taxon>Pseudomonadati</taxon>
        <taxon>Pseudomonadota</taxon>
        <taxon>Alphaproteobacteria</taxon>
        <taxon>Sphingomonadales</taxon>
        <taxon>Sphingomonadaceae</taxon>
        <taxon>Candidatus Andeanibacterium</taxon>
    </lineage>
</organism>
<dbReference type="SUPFAM" id="SSF69118">
    <property type="entry name" value="AhpD-like"/>
    <property type="match status" value="1"/>
</dbReference>
<evidence type="ECO:0000259" key="1">
    <source>
        <dbReference type="Pfam" id="PF02627"/>
    </source>
</evidence>
<dbReference type="Gene3D" id="1.20.1290.10">
    <property type="entry name" value="AhpD-like"/>
    <property type="match status" value="1"/>
</dbReference>
<dbReference type="Pfam" id="PF02627">
    <property type="entry name" value="CMD"/>
    <property type="match status" value="1"/>
</dbReference>
<gene>
    <name evidence="2" type="ORF">P0Y56_15175</name>
</gene>
<name>A0AAJ5X671_9SPHN</name>
<protein>
    <submittedName>
        <fullName evidence="2">Carboxymuconolactone decarboxylase family protein</fullName>
    </submittedName>
</protein>
<evidence type="ECO:0000313" key="3">
    <source>
        <dbReference type="Proteomes" id="UP001218362"/>
    </source>
</evidence>
<dbReference type="GO" id="GO:0051920">
    <property type="term" value="F:peroxiredoxin activity"/>
    <property type="evidence" value="ECO:0007669"/>
    <property type="project" value="InterPro"/>
</dbReference>
<dbReference type="KEGG" id="acob:P0Y56_15175"/>
<dbReference type="InterPro" id="IPR029032">
    <property type="entry name" value="AhpD-like"/>
</dbReference>
<dbReference type="AlphaFoldDB" id="A0AAJ5X671"/>
<dbReference type="PANTHER" id="PTHR33570:SF2">
    <property type="entry name" value="CARBOXYMUCONOLACTONE DECARBOXYLASE-LIKE DOMAIN-CONTAINING PROTEIN"/>
    <property type="match status" value="1"/>
</dbReference>
<dbReference type="InterPro" id="IPR052512">
    <property type="entry name" value="4CMD/NDH-1_regulator"/>
</dbReference>